<keyword evidence="1" id="KW-0732">Signal</keyword>
<evidence type="ECO:0000256" key="1">
    <source>
        <dbReference type="SAM" id="SignalP"/>
    </source>
</evidence>
<dbReference type="OrthoDB" id="5243870at2"/>
<name>A0A3E0GWY8_9PSEU</name>
<dbReference type="Gene3D" id="3.40.50.300">
    <property type="entry name" value="P-loop containing nucleotide triphosphate hydrolases"/>
    <property type="match status" value="1"/>
</dbReference>
<reference evidence="2 3" key="1">
    <citation type="submission" date="2018-08" db="EMBL/GenBank/DDBJ databases">
        <title>Genomic Encyclopedia of Archaeal and Bacterial Type Strains, Phase II (KMG-II): from individual species to whole genera.</title>
        <authorList>
            <person name="Goeker M."/>
        </authorList>
    </citation>
    <scope>NUCLEOTIDE SEQUENCE [LARGE SCALE GENOMIC DNA]</scope>
    <source>
        <strain evidence="2 3">DSM 45791</strain>
    </source>
</reference>
<dbReference type="RefSeq" id="WP_116181415.1">
    <property type="nucleotide sequence ID" value="NZ_CP144375.1"/>
</dbReference>
<accession>A0A3E0GWY8</accession>
<dbReference type="AlphaFoldDB" id="A0A3E0GWY8"/>
<gene>
    <name evidence="2" type="ORF">BCF44_12677</name>
</gene>
<dbReference type="Proteomes" id="UP000256269">
    <property type="component" value="Unassembled WGS sequence"/>
</dbReference>
<protein>
    <submittedName>
        <fullName evidence="2">Cellulose biosynthesis protein BcsQ</fullName>
    </submittedName>
</protein>
<dbReference type="InterPro" id="IPR027417">
    <property type="entry name" value="P-loop_NTPase"/>
</dbReference>
<dbReference type="SUPFAM" id="SSF52540">
    <property type="entry name" value="P-loop containing nucleoside triphosphate hydrolases"/>
    <property type="match status" value="1"/>
</dbReference>
<evidence type="ECO:0000313" key="2">
    <source>
        <dbReference type="EMBL" id="REH28635.1"/>
    </source>
</evidence>
<keyword evidence="3" id="KW-1185">Reference proteome</keyword>
<proteinExistence type="predicted"/>
<feature type="chain" id="PRO_5039150924" evidence="1">
    <location>
        <begin position="24"/>
        <end position="264"/>
    </location>
</feature>
<comment type="caution">
    <text evidence="2">The sequence shown here is derived from an EMBL/GenBank/DDBJ whole genome shotgun (WGS) entry which is preliminary data.</text>
</comment>
<dbReference type="EMBL" id="QUNO01000026">
    <property type="protein sequence ID" value="REH28635.1"/>
    <property type="molecule type" value="Genomic_DNA"/>
</dbReference>
<evidence type="ECO:0000313" key="3">
    <source>
        <dbReference type="Proteomes" id="UP000256269"/>
    </source>
</evidence>
<sequence length="264" mass="27275">MAIITIVSAKAAPGATSAAVALAVTWPAPVLLVGADPAGDDIIGGYLGPWIAKGWVHPAKGIVSFATATRHVEPDQACDLAAHTQLLPGGRNARVLLGLSDPAQIMGVGPAGWQRLARSLAASAGAGCASDAIVDCGRFGLATPRALLQVADLVLVAVRPQRRSVLATRPLIRLLQQQFQPQRLGVAVVAATPEQADEVVEVLKVPAGVHLPDDVVTARAFSDGATPLPRRSALTRTATAAGTRLHHVLNQPQLPQPRLVGARS</sequence>
<organism evidence="2 3">
    <name type="scientific">Kutzneria buriramensis</name>
    <dbReference type="NCBI Taxonomy" id="1045776"/>
    <lineage>
        <taxon>Bacteria</taxon>
        <taxon>Bacillati</taxon>
        <taxon>Actinomycetota</taxon>
        <taxon>Actinomycetes</taxon>
        <taxon>Pseudonocardiales</taxon>
        <taxon>Pseudonocardiaceae</taxon>
        <taxon>Kutzneria</taxon>
    </lineage>
</organism>
<feature type="signal peptide" evidence="1">
    <location>
        <begin position="1"/>
        <end position="23"/>
    </location>
</feature>